<evidence type="ECO:0000256" key="8">
    <source>
        <dbReference type="ARBA" id="ARBA00049244"/>
    </source>
</evidence>
<evidence type="ECO:0000256" key="7">
    <source>
        <dbReference type="ARBA" id="ARBA00034754"/>
    </source>
</evidence>
<name>B8CXM0_HALOH</name>
<comment type="catalytic activity">
    <reaction evidence="8">
        <text>DNA(n) + a 2'-deoxyribonucleoside 5'-triphosphate = DNA(n+1) + diphosphate</text>
        <dbReference type="Rhea" id="RHEA:22508"/>
        <dbReference type="Rhea" id="RHEA-COMP:17339"/>
        <dbReference type="Rhea" id="RHEA-COMP:17340"/>
        <dbReference type="ChEBI" id="CHEBI:33019"/>
        <dbReference type="ChEBI" id="CHEBI:61560"/>
        <dbReference type="ChEBI" id="CHEBI:173112"/>
        <dbReference type="EC" id="2.7.7.7"/>
    </reaction>
</comment>
<dbReference type="STRING" id="373903.Hore_12890"/>
<gene>
    <name evidence="11" type="ordered locus">Hore_12890</name>
</gene>
<accession>B8CXM0</accession>
<dbReference type="GO" id="GO:0003677">
    <property type="term" value="F:DNA binding"/>
    <property type="evidence" value="ECO:0007669"/>
    <property type="project" value="InterPro"/>
</dbReference>
<comment type="similarity">
    <text evidence="7">Belongs to the DNA polymerase HolA subunit family.</text>
</comment>
<dbReference type="AlphaFoldDB" id="B8CXM0"/>
<dbReference type="NCBIfam" id="TIGR01128">
    <property type="entry name" value="holA"/>
    <property type="match status" value="1"/>
</dbReference>
<evidence type="ECO:0000313" key="11">
    <source>
        <dbReference type="EMBL" id="ACL70039.1"/>
    </source>
</evidence>
<dbReference type="Proteomes" id="UP000000719">
    <property type="component" value="Chromosome"/>
</dbReference>
<evidence type="ECO:0000256" key="4">
    <source>
        <dbReference type="ARBA" id="ARBA00022695"/>
    </source>
</evidence>
<dbReference type="HOGENOM" id="CLU_044694_2_2_9"/>
<dbReference type="EMBL" id="CP001098">
    <property type="protein sequence ID" value="ACL70039.1"/>
    <property type="molecule type" value="Genomic_DNA"/>
</dbReference>
<dbReference type="eggNOG" id="COG1466">
    <property type="taxonomic scope" value="Bacteria"/>
</dbReference>
<protein>
    <recommendedName>
        <fullName evidence="2">DNA polymerase III subunit delta</fullName>
        <ecNumber evidence="1">2.7.7.7</ecNumber>
    </recommendedName>
</protein>
<keyword evidence="6" id="KW-0239">DNA-directed DNA polymerase</keyword>
<keyword evidence="4 11" id="KW-0548">Nucleotidyltransferase</keyword>
<evidence type="ECO:0000259" key="9">
    <source>
        <dbReference type="Pfam" id="PF06144"/>
    </source>
</evidence>
<dbReference type="InterPro" id="IPR027417">
    <property type="entry name" value="P-loop_NTPase"/>
</dbReference>
<dbReference type="Gene3D" id="1.20.272.10">
    <property type="match status" value="1"/>
</dbReference>
<dbReference type="InterPro" id="IPR010372">
    <property type="entry name" value="DNA_pol3_delta_N"/>
</dbReference>
<dbReference type="RefSeq" id="WP_012636223.1">
    <property type="nucleotide sequence ID" value="NC_011899.1"/>
</dbReference>
<dbReference type="InterPro" id="IPR008921">
    <property type="entry name" value="DNA_pol3_clamp-load_cplx_C"/>
</dbReference>
<dbReference type="EC" id="2.7.7.7" evidence="1"/>
<evidence type="ECO:0000256" key="3">
    <source>
        <dbReference type="ARBA" id="ARBA00022679"/>
    </source>
</evidence>
<dbReference type="GO" id="GO:0003887">
    <property type="term" value="F:DNA-directed DNA polymerase activity"/>
    <property type="evidence" value="ECO:0007669"/>
    <property type="project" value="UniProtKB-KW"/>
</dbReference>
<dbReference type="SUPFAM" id="SSF48019">
    <property type="entry name" value="post-AAA+ oligomerization domain-like"/>
    <property type="match status" value="1"/>
</dbReference>
<proteinExistence type="inferred from homology"/>
<dbReference type="PANTHER" id="PTHR34388:SF1">
    <property type="entry name" value="DNA POLYMERASE III SUBUNIT DELTA"/>
    <property type="match status" value="1"/>
</dbReference>
<evidence type="ECO:0000256" key="1">
    <source>
        <dbReference type="ARBA" id="ARBA00012417"/>
    </source>
</evidence>
<dbReference type="Gene3D" id="1.10.8.60">
    <property type="match status" value="1"/>
</dbReference>
<dbReference type="OrthoDB" id="9775929at2"/>
<dbReference type="PANTHER" id="PTHR34388">
    <property type="entry name" value="DNA POLYMERASE III SUBUNIT DELTA"/>
    <property type="match status" value="1"/>
</dbReference>
<organism evidence="11 12">
    <name type="scientific">Halothermothrix orenii (strain H 168 / OCM 544 / DSM 9562)</name>
    <dbReference type="NCBI Taxonomy" id="373903"/>
    <lineage>
        <taxon>Bacteria</taxon>
        <taxon>Bacillati</taxon>
        <taxon>Bacillota</taxon>
        <taxon>Clostridia</taxon>
        <taxon>Halanaerobiales</taxon>
        <taxon>Halothermotrichaceae</taxon>
        <taxon>Halothermothrix</taxon>
    </lineage>
</organism>
<reference evidence="11 12" key="1">
    <citation type="journal article" date="2009" name="PLoS ONE">
        <title>Genome analysis of the anaerobic thermohalophilic bacterium Halothermothrix orenii.</title>
        <authorList>
            <person name="Mavromatis K."/>
            <person name="Ivanova N."/>
            <person name="Anderson I."/>
            <person name="Lykidis A."/>
            <person name="Hooper S.D."/>
            <person name="Sun H."/>
            <person name="Kunin V."/>
            <person name="Lapidus A."/>
            <person name="Hugenholtz P."/>
            <person name="Patel B."/>
            <person name="Kyrpides N.C."/>
        </authorList>
    </citation>
    <scope>NUCLEOTIDE SEQUENCE [LARGE SCALE GENOMIC DNA]</scope>
    <source>
        <strain evidence="12">H 168 / OCM 544 / DSM 9562</strain>
    </source>
</reference>
<dbReference type="SUPFAM" id="SSF52540">
    <property type="entry name" value="P-loop containing nucleoside triphosphate hydrolases"/>
    <property type="match status" value="1"/>
</dbReference>
<feature type="domain" description="DNA polymerase III delta N-terminal" evidence="9">
    <location>
        <begin position="19"/>
        <end position="135"/>
    </location>
</feature>
<dbReference type="Pfam" id="PF06144">
    <property type="entry name" value="DNA_pol3_delta"/>
    <property type="match status" value="1"/>
</dbReference>
<dbReference type="KEGG" id="hor:Hore_12890"/>
<evidence type="ECO:0000256" key="5">
    <source>
        <dbReference type="ARBA" id="ARBA00022705"/>
    </source>
</evidence>
<evidence type="ECO:0000313" key="12">
    <source>
        <dbReference type="Proteomes" id="UP000000719"/>
    </source>
</evidence>
<dbReference type="GO" id="GO:0009360">
    <property type="term" value="C:DNA polymerase III complex"/>
    <property type="evidence" value="ECO:0007669"/>
    <property type="project" value="InterPro"/>
</dbReference>
<dbReference type="GO" id="GO:0006261">
    <property type="term" value="P:DNA-templated DNA replication"/>
    <property type="evidence" value="ECO:0007669"/>
    <property type="project" value="TreeGrafter"/>
</dbReference>
<keyword evidence="5" id="KW-0235">DNA replication</keyword>
<sequence length="337" mass="39246">MGQLEKILKGAKKNLKPVYLIYGEDKYLREQFIDKFIDKFVKQEVRDFNLTFINDGEDNFVDSLIAKVKTLPVMSDRRYVVARCKDYFTGKNGNDNKLAKLFDDFPETTILLIVVEGQIDKRLKPAKKIKEVGEIINLKAPRYRQLDNWIISKFKNHGKKVNRSVVQLLEEMFSNNLEQLENEIEKVSIYTGDKDLISLEDIQKIISRDRYIEDNMIFKLVDALSERNEGQAIILLNDMMKEGEAPLRILAMVVRQVRLLLSVKELKNEGKSPDQIAKILGEHPYPVKKCYRQCDNFSEEELEIMLEKFLKANYEIVTGKYKDSRFSLELAMISSIN</sequence>
<dbReference type="Pfam" id="PF21694">
    <property type="entry name" value="DNA_pol3_delta_C"/>
    <property type="match status" value="1"/>
</dbReference>
<evidence type="ECO:0000259" key="10">
    <source>
        <dbReference type="Pfam" id="PF21694"/>
    </source>
</evidence>
<keyword evidence="12" id="KW-1185">Reference proteome</keyword>
<evidence type="ECO:0000256" key="6">
    <source>
        <dbReference type="ARBA" id="ARBA00022932"/>
    </source>
</evidence>
<dbReference type="InterPro" id="IPR048466">
    <property type="entry name" value="DNA_pol3_delta-like_C"/>
</dbReference>
<feature type="domain" description="DNA polymerase III delta subunit-like C-terminal" evidence="10">
    <location>
        <begin position="215"/>
        <end position="333"/>
    </location>
</feature>
<dbReference type="Gene3D" id="3.40.50.300">
    <property type="entry name" value="P-loop containing nucleotide triphosphate hydrolases"/>
    <property type="match status" value="1"/>
</dbReference>
<dbReference type="InterPro" id="IPR005790">
    <property type="entry name" value="DNA_polIII_delta"/>
</dbReference>
<evidence type="ECO:0000256" key="2">
    <source>
        <dbReference type="ARBA" id="ARBA00017703"/>
    </source>
</evidence>
<keyword evidence="3 11" id="KW-0808">Transferase</keyword>